<dbReference type="EMBL" id="BPLR01018068">
    <property type="protein sequence ID" value="GIY96622.1"/>
    <property type="molecule type" value="Genomic_DNA"/>
</dbReference>
<gene>
    <name evidence="2" type="ORF">CEXT_394931</name>
</gene>
<evidence type="ECO:0000313" key="3">
    <source>
        <dbReference type="Proteomes" id="UP001054945"/>
    </source>
</evidence>
<evidence type="ECO:0000256" key="1">
    <source>
        <dbReference type="SAM" id="MobiDB-lite"/>
    </source>
</evidence>
<sequence>MSSLEKRTKKVHNSVASWKGGQEKMEISLKSVSLPFDGKWGKVGWYSRNAVSDARERNSTQISEHVAERGEGREKEEFLPSGTCNSNSFLIWVKIYGS</sequence>
<accession>A0AAV4XNA3</accession>
<evidence type="ECO:0000313" key="2">
    <source>
        <dbReference type="EMBL" id="GIY96622.1"/>
    </source>
</evidence>
<feature type="compositionally biased region" description="Basic and acidic residues" evidence="1">
    <location>
        <begin position="65"/>
        <end position="78"/>
    </location>
</feature>
<dbReference type="Proteomes" id="UP001054945">
    <property type="component" value="Unassembled WGS sequence"/>
</dbReference>
<feature type="region of interest" description="Disordered" evidence="1">
    <location>
        <begin position="56"/>
        <end position="79"/>
    </location>
</feature>
<protein>
    <submittedName>
        <fullName evidence="2">Uncharacterized protein</fullName>
    </submittedName>
</protein>
<name>A0AAV4XNA3_CAEEX</name>
<organism evidence="2 3">
    <name type="scientific">Caerostris extrusa</name>
    <name type="common">Bark spider</name>
    <name type="synonym">Caerostris bankana</name>
    <dbReference type="NCBI Taxonomy" id="172846"/>
    <lineage>
        <taxon>Eukaryota</taxon>
        <taxon>Metazoa</taxon>
        <taxon>Ecdysozoa</taxon>
        <taxon>Arthropoda</taxon>
        <taxon>Chelicerata</taxon>
        <taxon>Arachnida</taxon>
        <taxon>Araneae</taxon>
        <taxon>Araneomorphae</taxon>
        <taxon>Entelegynae</taxon>
        <taxon>Araneoidea</taxon>
        <taxon>Araneidae</taxon>
        <taxon>Caerostris</taxon>
    </lineage>
</organism>
<reference evidence="2 3" key="1">
    <citation type="submission" date="2021-06" db="EMBL/GenBank/DDBJ databases">
        <title>Caerostris extrusa draft genome.</title>
        <authorList>
            <person name="Kono N."/>
            <person name="Arakawa K."/>
        </authorList>
    </citation>
    <scope>NUCLEOTIDE SEQUENCE [LARGE SCALE GENOMIC DNA]</scope>
</reference>
<keyword evidence="3" id="KW-1185">Reference proteome</keyword>
<proteinExistence type="predicted"/>
<dbReference type="AlphaFoldDB" id="A0AAV4XNA3"/>
<comment type="caution">
    <text evidence="2">The sequence shown here is derived from an EMBL/GenBank/DDBJ whole genome shotgun (WGS) entry which is preliminary data.</text>
</comment>